<evidence type="ECO:0000256" key="6">
    <source>
        <dbReference type="RuleBase" id="RU365089"/>
    </source>
</evidence>
<gene>
    <name evidence="8" type="ORF">SCLAV_p0495</name>
</gene>
<evidence type="ECO:0000256" key="2">
    <source>
        <dbReference type="ARBA" id="ARBA00010961"/>
    </source>
</evidence>
<keyword evidence="5 6" id="KW-0233">DNA recombination</keyword>
<organism evidence="8 9">
    <name type="scientific">Streptomyces clavuligerus</name>
    <dbReference type="NCBI Taxonomy" id="1901"/>
    <lineage>
        <taxon>Bacteria</taxon>
        <taxon>Bacillati</taxon>
        <taxon>Actinomycetota</taxon>
        <taxon>Actinomycetes</taxon>
        <taxon>Kitasatosporales</taxon>
        <taxon>Streptomycetaceae</taxon>
        <taxon>Streptomyces</taxon>
    </lineage>
</organism>
<evidence type="ECO:0000256" key="5">
    <source>
        <dbReference type="ARBA" id="ARBA00023172"/>
    </source>
</evidence>
<keyword evidence="6" id="KW-0814">Transposable element</keyword>
<evidence type="ECO:0000313" key="8">
    <source>
        <dbReference type="EMBL" id="EFG03985.2"/>
    </source>
</evidence>
<reference evidence="8 9" key="1">
    <citation type="journal article" date="2010" name="Genome Biol. Evol.">
        <title>The sequence of a 1.8-mb bacterial linear plasmid reveals a rich evolutionary reservoir of secondary metabolic pathways.</title>
        <authorList>
            <person name="Medema M.H."/>
            <person name="Trefzer A."/>
            <person name="Kovalchuk A."/>
            <person name="van den Berg M."/>
            <person name="Mueller U."/>
            <person name="Heijne W."/>
            <person name="Wu L."/>
            <person name="Alam M.T."/>
            <person name="Ronning C.M."/>
            <person name="Nierman W.C."/>
            <person name="Bovenberg R.A.L."/>
            <person name="Breitling R."/>
            <person name="Takano E."/>
        </authorList>
    </citation>
    <scope>NUCLEOTIDE SEQUENCE [LARGE SCALE GENOMIC DNA]</scope>
    <source>
        <strain evidence="9">ATCC 27064 / DSM 738 / JCM 4710 / NBRC 13307 / NCIMB 12785 / NRRL 3585 / VKM Ac-602</strain>
        <plasmid evidence="8">pSCL4</plasmid>
    </source>
</reference>
<evidence type="ECO:0000256" key="3">
    <source>
        <dbReference type="ARBA" id="ARBA00022578"/>
    </source>
</evidence>
<dbReference type="Proteomes" id="UP000002357">
    <property type="component" value="Plasmid pSCL4"/>
</dbReference>
<evidence type="ECO:0000313" key="9">
    <source>
        <dbReference type="Proteomes" id="UP000002357"/>
    </source>
</evidence>
<name>D5SJ92_STRCL</name>
<sequence length="121" mass="12916">MAVRNGTRARRCWPMSARPRSGPGGVAGTFGPTGIEKRRRRLSGADEMVLSLSAKGLTRGEISARLAEVYDASVSEAAVSAITGKVMDGRAEWSNRPLHSVCPVLFVDVINVKIRVLAPPS</sequence>
<accession>D5SJ92</accession>
<protein>
    <recommendedName>
        <fullName evidence="6">Mutator family transposase</fullName>
    </recommendedName>
</protein>
<dbReference type="PANTHER" id="PTHR33217">
    <property type="entry name" value="TRANSPOSASE FOR INSERTION SEQUENCE ELEMENT IS1081"/>
    <property type="match status" value="1"/>
</dbReference>
<keyword evidence="8" id="KW-0614">Plasmid</keyword>
<dbReference type="InterPro" id="IPR001207">
    <property type="entry name" value="Transposase_mutator"/>
</dbReference>
<keyword evidence="9" id="KW-1185">Reference proteome</keyword>
<dbReference type="eggNOG" id="COG3328">
    <property type="taxonomic scope" value="Bacteria"/>
</dbReference>
<evidence type="ECO:0000256" key="7">
    <source>
        <dbReference type="SAM" id="MobiDB-lite"/>
    </source>
</evidence>
<dbReference type="GO" id="GO:0003677">
    <property type="term" value="F:DNA binding"/>
    <property type="evidence" value="ECO:0007669"/>
    <property type="project" value="UniProtKB-UniRule"/>
</dbReference>
<comment type="similarity">
    <text evidence="2 6">Belongs to the transposase mutator family.</text>
</comment>
<keyword evidence="3 6" id="KW-0815">Transposition</keyword>
<dbReference type="AlphaFoldDB" id="D5SJ92"/>
<dbReference type="EMBL" id="CM000914">
    <property type="protein sequence ID" value="EFG03985.2"/>
    <property type="molecule type" value="Genomic_DNA"/>
</dbReference>
<dbReference type="PANTHER" id="PTHR33217:SF8">
    <property type="entry name" value="MUTATOR FAMILY TRANSPOSASE"/>
    <property type="match status" value="1"/>
</dbReference>
<proteinExistence type="inferred from homology"/>
<dbReference type="GO" id="GO:0006313">
    <property type="term" value="P:DNA transposition"/>
    <property type="evidence" value="ECO:0007669"/>
    <property type="project" value="UniProtKB-UniRule"/>
</dbReference>
<dbReference type="Pfam" id="PF00872">
    <property type="entry name" value="Transposase_mut"/>
    <property type="match status" value="1"/>
</dbReference>
<keyword evidence="4 6" id="KW-0238">DNA-binding</keyword>
<evidence type="ECO:0000256" key="1">
    <source>
        <dbReference type="ARBA" id="ARBA00002190"/>
    </source>
</evidence>
<geneLocation type="plasmid" evidence="8 9">
    <name>pSCL4</name>
</geneLocation>
<comment type="function">
    <text evidence="1 6">Required for the transposition of the insertion element.</text>
</comment>
<evidence type="ECO:0000256" key="4">
    <source>
        <dbReference type="ARBA" id="ARBA00023125"/>
    </source>
</evidence>
<dbReference type="GO" id="GO:0004803">
    <property type="term" value="F:transposase activity"/>
    <property type="evidence" value="ECO:0007669"/>
    <property type="project" value="UniProtKB-UniRule"/>
</dbReference>
<feature type="region of interest" description="Disordered" evidence="7">
    <location>
        <begin position="1"/>
        <end position="35"/>
    </location>
</feature>